<feature type="compositionally biased region" description="Basic and acidic residues" evidence="1">
    <location>
        <begin position="31"/>
        <end position="68"/>
    </location>
</feature>
<reference evidence="3 4" key="1">
    <citation type="submission" date="2024-04" db="EMBL/GenBank/DDBJ databases">
        <title>Draft genome sequence of Pseudoxanthomonas putridarboris WD12.</title>
        <authorList>
            <person name="Oh J."/>
        </authorList>
    </citation>
    <scope>NUCLEOTIDE SEQUENCE [LARGE SCALE GENOMIC DNA]</scope>
    <source>
        <strain evidence="3 4">WD12</strain>
    </source>
</reference>
<accession>A0ABU9J0K4</accession>
<dbReference type="PANTHER" id="PTHR37533">
    <property type="entry name" value="FLAGELLAR HOOK-LENGTH CONTROL PROTEIN"/>
    <property type="match status" value="1"/>
</dbReference>
<protein>
    <submittedName>
        <fullName evidence="3">Flagellar hook-length control protein FliK</fullName>
    </submittedName>
</protein>
<dbReference type="Gene3D" id="3.30.750.140">
    <property type="match status" value="1"/>
</dbReference>
<evidence type="ECO:0000256" key="1">
    <source>
        <dbReference type="SAM" id="MobiDB-lite"/>
    </source>
</evidence>
<dbReference type="PANTHER" id="PTHR37533:SF2">
    <property type="entry name" value="FLAGELLAR HOOK-LENGTH CONTROL PROTEIN"/>
    <property type="match status" value="1"/>
</dbReference>
<keyword evidence="3" id="KW-0282">Flagellum</keyword>
<gene>
    <name evidence="3" type="ORF">AAD027_07730</name>
</gene>
<evidence type="ECO:0000313" key="4">
    <source>
        <dbReference type="Proteomes" id="UP001459204"/>
    </source>
</evidence>
<feature type="region of interest" description="Disordered" evidence="1">
    <location>
        <begin position="1"/>
        <end position="96"/>
    </location>
</feature>
<feature type="domain" description="Flagellar hook-length control protein-like C-terminal" evidence="2">
    <location>
        <begin position="284"/>
        <end position="366"/>
    </location>
</feature>
<dbReference type="Proteomes" id="UP001459204">
    <property type="component" value="Unassembled WGS sequence"/>
</dbReference>
<keyword evidence="3" id="KW-0969">Cilium</keyword>
<name>A0ABU9J0K4_9GAMM</name>
<dbReference type="Pfam" id="PF02120">
    <property type="entry name" value="Flg_hook"/>
    <property type="match status" value="1"/>
</dbReference>
<dbReference type="EMBL" id="JBBWWT010000003">
    <property type="protein sequence ID" value="MEL1264258.1"/>
    <property type="molecule type" value="Genomic_DNA"/>
</dbReference>
<dbReference type="InterPro" id="IPR052563">
    <property type="entry name" value="FliK"/>
</dbReference>
<dbReference type="InterPro" id="IPR021136">
    <property type="entry name" value="Flagellar_hook_control-like_C"/>
</dbReference>
<dbReference type="InterPro" id="IPR038610">
    <property type="entry name" value="FliK-like_C_sf"/>
</dbReference>
<feature type="compositionally biased region" description="Polar residues" evidence="1">
    <location>
        <begin position="360"/>
        <end position="370"/>
    </location>
</feature>
<dbReference type="CDD" id="cd17470">
    <property type="entry name" value="T3SS_Flik_C"/>
    <property type="match status" value="1"/>
</dbReference>
<keyword evidence="4" id="KW-1185">Reference proteome</keyword>
<evidence type="ECO:0000259" key="2">
    <source>
        <dbReference type="Pfam" id="PF02120"/>
    </source>
</evidence>
<proteinExistence type="predicted"/>
<keyword evidence="3" id="KW-0966">Cell projection</keyword>
<comment type="caution">
    <text evidence="3">The sequence shown here is derived from an EMBL/GenBank/DDBJ whole genome shotgun (WGS) entry which is preliminary data.</text>
</comment>
<sequence length="406" mass="41572">MPPSMSALAFTGNTAKAGAPGKDASGADQVARTKDKPDFEKLVRQERPSTRSASRADTHASRRDERRPASAQEEQAGTERTERTAARRASKPQEDGADPLLATAWLMELPAAHDLDSIVVANPLLTDAAATLLPAQAPANSAFVADAAGSAGADPLLPQILAGAAASTSAAPADTAPADAAANNAPATQAEGGKPTLQNLLSFATHLATGNVAAAVPEAIALGKDAVDALRSDDTDSTAPTGNTLAGLGNVGTPLGLARTATVNAMEAPGADLHGGRFDEEIGDSVRWMADQKIGHAHIRISPNELGTVEVRLRLDGDRVHADFTSAQADVRQALENSLPRLRDMLGQHGFQLAHADVGQQHQPSSQATGSGRHEGDAATGAGGSGDADLPRPVRMTALGLLDAYA</sequence>
<evidence type="ECO:0000313" key="3">
    <source>
        <dbReference type="EMBL" id="MEL1264258.1"/>
    </source>
</evidence>
<feature type="region of interest" description="Disordered" evidence="1">
    <location>
        <begin position="357"/>
        <end position="392"/>
    </location>
</feature>
<organism evidence="3 4">
    <name type="scientific">Pseudoxanthomonas putridarboris</name>
    <dbReference type="NCBI Taxonomy" id="752605"/>
    <lineage>
        <taxon>Bacteria</taxon>
        <taxon>Pseudomonadati</taxon>
        <taxon>Pseudomonadota</taxon>
        <taxon>Gammaproteobacteria</taxon>
        <taxon>Lysobacterales</taxon>
        <taxon>Lysobacteraceae</taxon>
        <taxon>Pseudoxanthomonas</taxon>
    </lineage>
</organism>